<protein>
    <submittedName>
        <fullName evidence="2">Uncharacterized protein</fullName>
    </submittedName>
</protein>
<feature type="compositionally biased region" description="Basic residues" evidence="1">
    <location>
        <begin position="31"/>
        <end position="43"/>
    </location>
</feature>
<evidence type="ECO:0000313" key="3">
    <source>
        <dbReference type="Proteomes" id="UP000317650"/>
    </source>
</evidence>
<keyword evidence="3" id="KW-1185">Reference proteome</keyword>
<dbReference type="AlphaFoldDB" id="A0A4S8JW30"/>
<dbReference type="Proteomes" id="UP000317650">
    <property type="component" value="Chromosome 5"/>
</dbReference>
<comment type="caution">
    <text evidence="2">The sequence shown here is derived from an EMBL/GenBank/DDBJ whole genome shotgun (WGS) entry which is preliminary data.</text>
</comment>
<evidence type="ECO:0000313" key="2">
    <source>
        <dbReference type="EMBL" id="THU66463.1"/>
    </source>
</evidence>
<proteinExistence type="predicted"/>
<feature type="region of interest" description="Disordered" evidence="1">
    <location>
        <begin position="17"/>
        <end position="49"/>
    </location>
</feature>
<dbReference type="EMBL" id="PYDT01000003">
    <property type="protein sequence ID" value="THU66463.1"/>
    <property type="molecule type" value="Genomic_DNA"/>
</dbReference>
<feature type="compositionally biased region" description="Pro residues" evidence="1">
    <location>
        <begin position="17"/>
        <end position="28"/>
    </location>
</feature>
<gene>
    <name evidence="2" type="ORF">C4D60_Mb05t14400</name>
</gene>
<name>A0A4S8JW30_MUSBA</name>
<accession>A0A4S8JW30</accession>
<organism evidence="2 3">
    <name type="scientific">Musa balbisiana</name>
    <name type="common">Banana</name>
    <dbReference type="NCBI Taxonomy" id="52838"/>
    <lineage>
        <taxon>Eukaryota</taxon>
        <taxon>Viridiplantae</taxon>
        <taxon>Streptophyta</taxon>
        <taxon>Embryophyta</taxon>
        <taxon>Tracheophyta</taxon>
        <taxon>Spermatophyta</taxon>
        <taxon>Magnoliopsida</taxon>
        <taxon>Liliopsida</taxon>
        <taxon>Zingiberales</taxon>
        <taxon>Musaceae</taxon>
        <taxon>Musa</taxon>
    </lineage>
</organism>
<reference evidence="2 3" key="1">
    <citation type="journal article" date="2019" name="Nat. Plants">
        <title>Genome sequencing of Musa balbisiana reveals subgenome evolution and function divergence in polyploid bananas.</title>
        <authorList>
            <person name="Yao X."/>
        </authorList>
    </citation>
    <scope>NUCLEOTIDE SEQUENCE [LARGE SCALE GENOMIC DNA]</scope>
    <source>
        <strain evidence="3">cv. DH-PKW</strain>
        <tissue evidence="2">Leaves</tissue>
    </source>
</reference>
<evidence type="ECO:0000256" key="1">
    <source>
        <dbReference type="SAM" id="MobiDB-lite"/>
    </source>
</evidence>
<sequence>MLCNPPVVVLIAASAAAPPPADLPPLAKPPARTRHLLHRRNRRNRDSDIEPVRLQIHLPGAVRWNEVALRPGLPKEAPLPPHLCFIVEGGCAPGSRGQQQAAPVPPKE</sequence>